<comment type="caution">
    <text evidence="3">The sequence shown here is derived from an EMBL/GenBank/DDBJ whole genome shotgun (WGS) entry which is preliminary data.</text>
</comment>
<feature type="region of interest" description="Disordered" evidence="1">
    <location>
        <begin position="97"/>
        <end position="132"/>
    </location>
</feature>
<feature type="compositionally biased region" description="Basic and acidic residues" evidence="1">
    <location>
        <begin position="103"/>
        <end position="119"/>
    </location>
</feature>
<accession>A0AAD2JKE8</accession>
<protein>
    <recommendedName>
        <fullName evidence="2">Methyltransferase domain-containing protein</fullName>
    </recommendedName>
</protein>
<feature type="domain" description="Methyltransferase" evidence="2">
    <location>
        <begin position="72"/>
        <end position="351"/>
    </location>
</feature>
<dbReference type="Pfam" id="PF13383">
    <property type="entry name" value="Methyltransf_22"/>
    <property type="match status" value="1"/>
</dbReference>
<dbReference type="AlphaFoldDB" id="A0AAD2JKE8"/>
<dbReference type="InterPro" id="IPR026913">
    <property type="entry name" value="METTL24"/>
</dbReference>
<keyword evidence="4" id="KW-1185">Reference proteome</keyword>
<evidence type="ECO:0000313" key="3">
    <source>
        <dbReference type="EMBL" id="CAJ1959238.1"/>
    </source>
</evidence>
<name>A0AAD2JKE8_9STRA</name>
<organism evidence="3 4">
    <name type="scientific">Cylindrotheca closterium</name>
    <dbReference type="NCBI Taxonomy" id="2856"/>
    <lineage>
        <taxon>Eukaryota</taxon>
        <taxon>Sar</taxon>
        <taxon>Stramenopiles</taxon>
        <taxon>Ochrophyta</taxon>
        <taxon>Bacillariophyta</taxon>
        <taxon>Bacillariophyceae</taxon>
        <taxon>Bacillariophycidae</taxon>
        <taxon>Bacillariales</taxon>
        <taxon>Bacillariaceae</taxon>
        <taxon>Cylindrotheca</taxon>
    </lineage>
</organism>
<evidence type="ECO:0000259" key="2">
    <source>
        <dbReference type="Pfam" id="PF13383"/>
    </source>
</evidence>
<dbReference type="PANTHER" id="PTHR32026:SF27">
    <property type="entry name" value="METHYLTRANSFERASE FKBM DOMAIN-CONTAINING PROTEIN-RELATED"/>
    <property type="match status" value="1"/>
</dbReference>
<dbReference type="InterPro" id="IPR025714">
    <property type="entry name" value="Methyltranfer_dom"/>
</dbReference>
<gene>
    <name evidence="3" type="ORF">CYCCA115_LOCUS17659</name>
</gene>
<proteinExistence type="predicted"/>
<reference evidence="3" key="1">
    <citation type="submission" date="2023-08" db="EMBL/GenBank/DDBJ databases">
        <authorList>
            <person name="Audoor S."/>
            <person name="Bilcke G."/>
        </authorList>
    </citation>
    <scope>NUCLEOTIDE SEQUENCE</scope>
</reference>
<evidence type="ECO:0000256" key="1">
    <source>
        <dbReference type="SAM" id="MobiDB-lite"/>
    </source>
</evidence>
<dbReference type="PANTHER" id="PTHR32026">
    <property type="entry name" value="METHYLTRANSFERASE-LIKE PROTEIN 24"/>
    <property type="match status" value="1"/>
</dbReference>
<dbReference type="EMBL" id="CAKOGP040001981">
    <property type="protein sequence ID" value="CAJ1959238.1"/>
    <property type="molecule type" value="Genomic_DNA"/>
</dbReference>
<sequence length="361" mass="41591">MKPRKPHSTNNNASRSSPIITWILVALLLLHLLLTSDLPSKIREVIWDKGASEHFSDKHNPPQDLMMKDYELAKQQSYGFFQDISEASWKRLQQIARKHKPHMHPDNPLKLADTTERQETTPSSHETNYEPDFPCQFEQRVGRNSHGDGPKWVCDPHRITNNYRRQRNGSDNKCLVYSIGSNGDFQFETELQQLLGPGVCEIHIFAMEDYSKEMKEWSKKHYVADLHFHQWGPTIAAAAAEENKTGKGMGNVSKDHKYRSIANIVQSLGHSKREQIDIFMIDCESCEWDAFEEWLDPATMPRLEQILIGRSPPSKVLPFFDTLRAKGYVAFHKEPNIQHSQGNFIQYGFLKLAPSFFQNGN</sequence>
<dbReference type="Proteomes" id="UP001295423">
    <property type="component" value="Unassembled WGS sequence"/>
</dbReference>
<evidence type="ECO:0000313" key="4">
    <source>
        <dbReference type="Proteomes" id="UP001295423"/>
    </source>
</evidence>